<keyword evidence="8" id="KW-0067">ATP-binding</keyword>
<evidence type="ECO:0000256" key="2">
    <source>
        <dbReference type="ARBA" id="ARBA00022763"/>
    </source>
</evidence>
<keyword evidence="8" id="KW-0347">Helicase</keyword>
<keyword evidence="3 6" id="KW-0238">DNA-binding</keyword>
<sequence length="192" mass="21453">MYHYIDGKVTDIAPNFISLENNGIGYMLIVPNPFSYQVGDSVIRIYTELIVREDSQLLYGFKDKEQKTMFQSLLKVTGIGPKSALAILSSATPNEVIRAIENEDMTFMQKFPGIGKRTASQIILDLKGKLVSQADTSEPANSDDAYIEEAKLAFEALGYSKREITRIEKYLAKQSLASVDEAVRIGLKYLIQ</sequence>
<evidence type="ECO:0000256" key="5">
    <source>
        <dbReference type="ARBA" id="ARBA00023204"/>
    </source>
</evidence>
<dbReference type="InterPro" id="IPR013849">
    <property type="entry name" value="DNA_helicase_Holl-junc_RuvA_I"/>
</dbReference>
<dbReference type="GO" id="GO:0009379">
    <property type="term" value="C:Holliday junction helicase complex"/>
    <property type="evidence" value="ECO:0007669"/>
    <property type="project" value="InterPro"/>
</dbReference>
<dbReference type="AlphaFoldDB" id="A0A662Z3Q8"/>
<keyword evidence="1 6" id="KW-0963">Cytoplasm</keyword>
<dbReference type="Gene3D" id="2.40.50.140">
    <property type="entry name" value="Nucleic acid-binding proteins"/>
    <property type="match status" value="1"/>
</dbReference>
<evidence type="ECO:0000313" key="8">
    <source>
        <dbReference type="EMBL" id="SEV85914.1"/>
    </source>
</evidence>
<evidence type="ECO:0000313" key="9">
    <source>
        <dbReference type="Proteomes" id="UP000243605"/>
    </source>
</evidence>
<dbReference type="NCBIfam" id="TIGR00084">
    <property type="entry name" value="ruvA"/>
    <property type="match status" value="1"/>
</dbReference>
<comment type="function">
    <text evidence="6">The RuvA-RuvB-RuvC complex processes Holliday junction (HJ) DNA during genetic recombination and DNA repair, while the RuvA-RuvB complex plays an important role in the rescue of blocked DNA replication forks via replication fork reversal (RFR). RuvA specifically binds to HJ cruciform DNA, conferring on it an open structure. The RuvB hexamer acts as an ATP-dependent pump, pulling dsDNA into and through the RuvAB complex. HJ branch migration allows RuvC to scan DNA until it finds its consensus sequence, where it cleaves and resolves the cruciform DNA.</text>
</comment>
<comment type="similarity">
    <text evidence="6">Belongs to the RuvA family.</text>
</comment>
<dbReference type="InterPro" id="IPR000085">
    <property type="entry name" value="RuvA"/>
</dbReference>
<keyword evidence="8" id="KW-0378">Hydrolase</keyword>
<keyword evidence="5 6" id="KW-0234">DNA repair</keyword>
<dbReference type="SMART" id="SM00278">
    <property type="entry name" value="HhH1"/>
    <property type="match status" value="2"/>
</dbReference>
<dbReference type="Pfam" id="PF01330">
    <property type="entry name" value="RuvA_N"/>
    <property type="match status" value="1"/>
</dbReference>
<dbReference type="InterPro" id="IPR003583">
    <property type="entry name" value="Hlx-hairpin-Hlx_DNA-bd_motif"/>
</dbReference>
<dbReference type="CDD" id="cd14332">
    <property type="entry name" value="UBA_RuvA_C"/>
    <property type="match status" value="1"/>
</dbReference>
<keyword evidence="8" id="KW-0547">Nucleotide-binding</keyword>
<evidence type="ECO:0000256" key="4">
    <source>
        <dbReference type="ARBA" id="ARBA00023172"/>
    </source>
</evidence>
<dbReference type="GO" id="GO:0009378">
    <property type="term" value="F:four-way junction helicase activity"/>
    <property type="evidence" value="ECO:0007669"/>
    <property type="project" value="InterPro"/>
</dbReference>
<dbReference type="GO" id="GO:0005737">
    <property type="term" value="C:cytoplasm"/>
    <property type="evidence" value="ECO:0007669"/>
    <property type="project" value="UniProtKB-SubCell"/>
</dbReference>
<dbReference type="GO" id="GO:0000400">
    <property type="term" value="F:four-way junction DNA binding"/>
    <property type="evidence" value="ECO:0007669"/>
    <property type="project" value="UniProtKB-UniRule"/>
</dbReference>
<evidence type="ECO:0000256" key="1">
    <source>
        <dbReference type="ARBA" id="ARBA00022490"/>
    </source>
</evidence>
<dbReference type="SUPFAM" id="SSF47781">
    <property type="entry name" value="RuvA domain 2-like"/>
    <property type="match status" value="1"/>
</dbReference>
<dbReference type="InterPro" id="IPR036267">
    <property type="entry name" value="RuvA_C_sf"/>
</dbReference>
<feature type="domain" description="Helix-hairpin-helix DNA-binding motif class 1" evidence="7">
    <location>
        <begin position="106"/>
        <end position="125"/>
    </location>
</feature>
<reference evidence="8 9" key="1">
    <citation type="submission" date="2016-10" db="EMBL/GenBank/DDBJ databases">
        <authorList>
            <person name="Varghese N."/>
            <person name="Submissions S."/>
        </authorList>
    </citation>
    <scope>NUCLEOTIDE SEQUENCE [LARGE SCALE GENOMIC DNA]</scope>
    <source>
        <strain evidence="8 9">IBRC-M10081</strain>
    </source>
</reference>
<keyword evidence="4 6" id="KW-0233">DNA recombination</keyword>
<dbReference type="Gene3D" id="1.10.150.20">
    <property type="entry name" value="5' to 3' exonuclease, C-terminal subdomain"/>
    <property type="match status" value="1"/>
</dbReference>
<dbReference type="HAMAP" id="MF_00031">
    <property type="entry name" value="DNA_HJ_migration_RuvA"/>
    <property type="match status" value="1"/>
</dbReference>
<accession>A0A662Z3Q8</accession>
<comment type="caution">
    <text evidence="6">Lacks conserved residue(s) required for the propagation of feature annotation.</text>
</comment>
<organism evidence="8 9">
    <name type="scientific">Aliicoccus persicus</name>
    <dbReference type="NCBI Taxonomy" id="930138"/>
    <lineage>
        <taxon>Bacteria</taxon>
        <taxon>Bacillati</taxon>
        <taxon>Bacillota</taxon>
        <taxon>Bacilli</taxon>
        <taxon>Bacillales</taxon>
        <taxon>Staphylococcaceae</taxon>
        <taxon>Aliicoccus</taxon>
    </lineage>
</organism>
<dbReference type="SUPFAM" id="SSF50249">
    <property type="entry name" value="Nucleic acid-binding proteins"/>
    <property type="match status" value="1"/>
</dbReference>
<evidence type="ECO:0000259" key="7">
    <source>
        <dbReference type="SMART" id="SM00278"/>
    </source>
</evidence>
<evidence type="ECO:0000256" key="3">
    <source>
        <dbReference type="ARBA" id="ARBA00023125"/>
    </source>
</evidence>
<feature type="domain" description="Helix-hairpin-helix DNA-binding motif class 1" evidence="7">
    <location>
        <begin position="71"/>
        <end position="90"/>
    </location>
</feature>
<dbReference type="InterPro" id="IPR011114">
    <property type="entry name" value="RuvA_C"/>
</dbReference>
<dbReference type="OrthoDB" id="5293449at2"/>
<evidence type="ECO:0000256" key="6">
    <source>
        <dbReference type="HAMAP-Rule" id="MF_00031"/>
    </source>
</evidence>
<gene>
    <name evidence="6" type="primary">ruvA</name>
    <name evidence="8" type="ORF">SAMN05192557_0539</name>
</gene>
<dbReference type="SUPFAM" id="SSF46929">
    <property type="entry name" value="DNA helicase RuvA subunit, C-terminal domain"/>
    <property type="match status" value="1"/>
</dbReference>
<proteinExistence type="inferred from homology"/>
<dbReference type="RefSeq" id="WP_091473644.1">
    <property type="nucleotide sequence ID" value="NZ_FOIT01000001.1"/>
</dbReference>
<dbReference type="GO" id="GO:0005524">
    <property type="term" value="F:ATP binding"/>
    <property type="evidence" value="ECO:0007669"/>
    <property type="project" value="InterPro"/>
</dbReference>
<protein>
    <recommendedName>
        <fullName evidence="6">Holliday junction branch migration complex subunit RuvA</fullName>
    </recommendedName>
</protein>
<comment type="subcellular location">
    <subcellularLocation>
        <location evidence="6">Cytoplasm</location>
    </subcellularLocation>
</comment>
<dbReference type="InterPro" id="IPR010994">
    <property type="entry name" value="RuvA_2-like"/>
</dbReference>
<dbReference type="InterPro" id="IPR012340">
    <property type="entry name" value="NA-bd_OB-fold"/>
</dbReference>
<dbReference type="GO" id="GO:0006281">
    <property type="term" value="P:DNA repair"/>
    <property type="evidence" value="ECO:0007669"/>
    <property type="project" value="UniProtKB-UniRule"/>
</dbReference>
<name>A0A662Z3Q8_9STAP</name>
<dbReference type="GO" id="GO:0048476">
    <property type="term" value="C:Holliday junction resolvase complex"/>
    <property type="evidence" value="ECO:0007669"/>
    <property type="project" value="UniProtKB-UniRule"/>
</dbReference>
<feature type="region of interest" description="Domain III" evidence="6">
    <location>
        <begin position="141"/>
        <end position="192"/>
    </location>
</feature>
<dbReference type="Proteomes" id="UP000243605">
    <property type="component" value="Unassembled WGS sequence"/>
</dbReference>
<keyword evidence="2 6" id="KW-0227">DNA damage</keyword>
<dbReference type="EMBL" id="FOIT01000001">
    <property type="protein sequence ID" value="SEV85914.1"/>
    <property type="molecule type" value="Genomic_DNA"/>
</dbReference>
<dbReference type="Pfam" id="PF14520">
    <property type="entry name" value="HHH_5"/>
    <property type="match status" value="1"/>
</dbReference>
<dbReference type="GO" id="GO:0006310">
    <property type="term" value="P:DNA recombination"/>
    <property type="evidence" value="ECO:0007669"/>
    <property type="project" value="UniProtKB-UniRule"/>
</dbReference>
<comment type="domain">
    <text evidence="6">Has three domains with a flexible linker between the domains II and III and assumes an 'L' shape. Domain III is highly mobile and contacts RuvB.</text>
</comment>
<keyword evidence="9" id="KW-1185">Reference proteome</keyword>
<comment type="subunit">
    <text evidence="6">Homotetramer. Forms an RuvA(8)-RuvB(12)-Holliday junction (HJ) complex. HJ DNA is sandwiched between 2 RuvA tetramers; dsDNA enters through RuvA and exits via RuvB. An RuvB hexamer assembles on each DNA strand where it exits the tetramer. Each RuvB hexamer is contacted by two RuvA subunits (via domain III) on 2 adjacent RuvB subunits; this complex drives branch migration. In the full resolvosome a probable DNA-RuvA(4)-RuvB(12)-RuvC(2) complex forms which resolves the HJ.</text>
</comment>